<reference evidence="2 4" key="2">
    <citation type="submission" date="2019-08" db="EMBL/GenBank/DDBJ databases">
        <title>Deep-cultivation of Planctomycetes and their phenomic and genomic characterization uncovers novel biology.</title>
        <authorList>
            <person name="Wiegand S."/>
            <person name="Jogler M."/>
            <person name="Boedeker C."/>
            <person name="Pinto D."/>
            <person name="Vollmers J."/>
            <person name="Rivas-Marin E."/>
            <person name="Kohn T."/>
            <person name="Peeters S.H."/>
            <person name="Heuer A."/>
            <person name="Rast P."/>
            <person name="Oberbeckmann S."/>
            <person name="Bunk B."/>
            <person name="Jeske O."/>
            <person name="Meyerdierks A."/>
            <person name="Storesund J.E."/>
            <person name="Kallscheuer N."/>
            <person name="Luecker S."/>
            <person name="Lage O.M."/>
            <person name="Pohl T."/>
            <person name="Merkel B.J."/>
            <person name="Hornburger P."/>
            <person name="Mueller R.-W."/>
            <person name="Bruemmer F."/>
            <person name="Labrenz M."/>
            <person name="Spormann A.M."/>
            <person name="Op den Camp H."/>
            <person name="Overmann J."/>
            <person name="Amann R."/>
            <person name="Jetten M.S.M."/>
            <person name="Mascher T."/>
            <person name="Medema M.H."/>
            <person name="Devos D.P."/>
            <person name="Kaster A.-K."/>
            <person name="Ovreas L."/>
            <person name="Rohde M."/>
            <person name="Galperin M.Y."/>
            <person name="Jogler C."/>
        </authorList>
    </citation>
    <scope>NUCLEOTIDE SEQUENCE [LARGE SCALE GENOMIC DNA]</scope>
    <source>
        <strain evidence="2 4">DSM 8797</strain>
    </source>
</reference>
<evidence type="ECO:0000313" key="1">
    <source>
        <dbReference type="EMBL" id="HCO25047.1"/>
    </source>
</evidence>
<proteinExistence type="predicted"/>
<dbReference type="GeneID" id="98649522"/>
<evidence type="ECO:0000313" key="2">
    <source>
        <dbReference type="EMBL" id="QEG19185.1"/>
    </source>
</evidence>
<dbReference type="Proteomes" id="UP000263642">
    <property type="component" value="Unassembled WGS sequence"/>
</dbReference>
<accession>A0A517XI19</accession>
<dbReference type="AlphaFoldDB" id="A0A3D3RAK9"/>
<evidence type="ECO:0000313" key="3">
    <source>
        <dbReference type="Proteomes" id="UP000263642"/>
    </source>
</evidence>
<sequence length="111" mass="12497">MRRIIAALIFMLIGAGGMYAAFEYHIVQSREGWLFIPKSQVGLQDTYADIRKWRAATWKSHPQLAQSLIQNGKGNLIIQSASNGSIFDGLFQSSDKKRSAARQATPDHRYK</sequence>
<dbReference type="EMBL" id="DQAY01000115">
    <property type="protein sequence ID" value="HCO25047.1"/>
    <property type="molecule type" value="Genomic_DNA"/>
</dbReference>
<reference evidence="1 3" key="1">
    <citation type="journal article" date="2018" name="Nat. Biotechnol.">
        <title>A standardized bacterial taxonomy based on genome phylogeny substantially revises the tree of life.</title>
        <authorList>
            <person name="Parks D.H."/>
            <person name="Chuvochina M."/>
            <person name="Waite D.W."/>
            <person name="Rinke C."/>
            <person name="Skarshewski A."/>
            <person name="Chaumeil P.A."/>
            <person name="Hugenholtz P."/>
        </authorList>
    </citation>
    <scope>NUCLEOTIDE SEQUENCE [LARGE SCALE GENOMIC DNA]</scope>
    <source>
        <strain evidence="1">UBA9375</strain>
    </source>
</reference>
<dbReference type="RefSeq" id="WP_002647094.1">
    <property type="nucleotide sequence ID" value="NZ_CAXBMG010000059.1"/>
</dbReference>
<name>A0A3D3RAK9_9PLAN</name>
<dbReference type="Proteomes" id="UP000322887">
    <property type="component" value="Chromosome"/>
</dbReference>
<evidence type="ECO:0000313" key="4">
    <source>
        <dbReference type="Proteomes" id="UP000322887"/>
    </source>
</evidence>
<gene>
    <name evidence="1" type="ORF">DIT97_19215</name>
    <name evidence="2" type="ORF">GmarT_50820</name>
</gene>
<protein>
    <submittedName>
        <fullName evidence="1">Uncharacterized protein</fullName>
    </submittedName>
</protein>
<accession>A0A3D3RAK9</accession>
<organism evidence="1 3">
    <name type="scientific">Gimesia maris</name>
    <dbReference type="NCBI Taxonomy" id="122"/>
    <lineage>
        <taxon>Bacteria</taxon>
        <taxon>Pseudomonadati</taxon>
        <taxon>Planctomycetota</taxon>
        <taxon>Planctomycetia</taxon>
        <taxon>Planctomycetales</taxon>
        <taxon>Planctomycetaceae</taxon>
        <taxon>Gimesia</taxon>
    </lineage>
</organism>
<keyword evidence="4" id="KW-1185">Reference proteome</keyword>
<dbReference type="EMBL" id="CP042910">
    <property type="protein sequence ID" value="QEG19185.1"/>
    <property type="molecule type" value="Genomic_DNA"/>
</dbReference>